<accession>A0ABP8KMR0</accession>
<evidence type="ECO:0000313" key="4">
    <source>
        <dbReference type="EMBL" id="GAA4409918.1"/>
    </source>
</evidence>
<dbReference type="EMBL" id="BAABGM010000018">
    <property type="protein sequence ID" value="GAA4409918.1"/>
    <property type="molecule type" value="Genomic_DNA"/>
</dbReference>
<dbReference type="PANTHER" id="PTHR43877:SF1">
    <property type="entry name" value="ACETYLTRANSFERASE"/>
    <property type="match status" value="1"/>
</dbReference>
<dbReference type="Gene3D" id="3.40.630.30">
    <property type="match status" value="1"/>
</dbReference>
<comment type="caution">
    <text evidence="4">The sequence shown here is derived from an EMBL/GenBank/DDBJ whole genome shotgun (WGS) entry which is preliminary data.</text>
</comment>
<protein>
    <submittedName>
        <fullName evidence="4">GNAT family N-acetyltransferase</fullName>
    </submittedName>
</protein>
<sequence length="159" mass="17888">MDSDATPRVREAVPTDAFAVAALHLQAEREWGQHVPPRYLDTFADAWLRDRARCTLLAEDGRHTPLGTIHGTVVHELPTPRRRPADAWMHLGFLYVTEAARGRGVGEALVRAMVGWCGEHDVRRMQVEAADEARELYEQVGFAQPDDGLLELRLSRSPR</sequence>
<dbReference type="PROSITE" id="PS51186">
    <property type="entry name" value="GNAT"/>
    <property type="match status" value="1"/>
</dbReference>
<dbReference type="Proteomes" id="UP001500945">
    <property type="component" value="Unassembled WGS sequence"/>
</dbReference>
<evidence type="ECO:0000313" key="5">
    <source>
        <dbReference type="Proteomes" id="UP001500945"/>
    </source>
</evidence>
<dbReference type="Pfam" id="PF00583">
    <property type="entry name" value="Acetyltransf_1"/>
    <property type="match status" value="1"/>
</dbReference>
<reference evidence="5" key="1">
    <citation type="journal article" date="2019" name="Int. J. Syst. Evol. Microbiol.">
        <title>The Global Catalogue of Microorganisms (GCM) 10K type strain sequencing project: providing services to taxonomists for standard genome sequencing and annotation.</title>
        <authorList>
            <consortium name="The Broad Institute Genomics Platform"/>
            <consortium name="The Broad Institute Genome Sequencing Center for Infectious Disease"/>
            <person name="Wu L."/>
            <person name="Ma J."/>
        </authorList>
    </citation>
    <scope>NUCLEOTIDE SEQUENCE [LARGE SCALE GENOMIC DNA]</scope>
    <source>
        <strain evidence="5">JCM 17809</strain>
    </source>
</reference>
<gene>
    <name evidence="4" type="ORF">GCM10023168_29050</name>
</gene>
<evidence type="ECO:0000256" key="2">
    <source>
        <dbReference type="ARBA" id="ARBA00023315"/>
    </source>
</evidence>
<evidence type="ECO:0000256" key="1">
    <source>
        <dbReference type="ARBA" id="ARBA00022679"/>
    </source>
</evidence>
<keyword evidence="5" id="KW-1185">Reference proteome</keyword>
<dbReference type="RefSeq" id="WP_345207263.1">
    <property type="nucleotide sequence ID" value="NZ_BAABGM010000018.1"/>
</dbReference>
<feature type="domain" description="N-acetyltransferase" evidence="3">
    <location>
        <begin position="7"/>
        <end position="159"/>
    </location>
</feature>
<dbReference type="PANTHER" id="PTHR43877">
    <property type="entry name" value="AMINOALKYLPHOSPHONATE N-ACETYLTRANSFERASE-RELATED-RELATED"/>
    <property type="match status" value="1"/>
</dbReference>
<dbReference type="InterPro" id="IPR016181">
    <property type="entry name" value="Acyl_CoA_acyltransferase"/>
</dbReference>
<dbReference type="CDD" id="cd04301">
    <property type="entry name" value="NAT_SF"/>
    <property type="match status" value="1"/>
</dbReference>
<evidence type="ECO:0000259" key="3">
    <source>
        <dbReference type="PROSITE" id="PS51186"/>
    </source>
</evidence>
<name>A0ABP8KMR0_9MICO</name>
<proteinExistence type="predicted"/>
<dbReference type="InterPro" id="IPR000182">
    <property type="entry name" value="GNAT_dom"/>
</dbReference>
<organism evidence="4 5">
    <name type="scientific">Fodinibacter luteus</name>
    <dbReference type="NCBI Taxonomy" id="552064"/>
    <lineage>
        <taxon>Bacteria</taxon>
        <taxon>Bacillati</taxon>
        <taxon>Actinomycetota</taxon>
        <taxon>Actinomycetes</taxon>
        <taxon>Micrococcales</taxon>
        <taxon>Intrasporangiaceae</taxon>
        <taxon>Fodinibacter (ex Wang et al. 2009)</taxon>
    </lineage>
</organism>
<keyword evidence="2" id="KW-0012">Acyltransferase</keyword>
<dbReference type="InterPro" id="IPR050832">
    <property type="entry name" value="Bact_Acetyltransf"/>
</dbReference>
<keyword evidence="1" id="KW-0808">Transferase</keyword>
<dbReference type="SUPFAM" id="SSF55729">
    <property type="entry name" value="Acyl-CoA N-acyltransferases (Nat)"/>
    <property type="match status" value="1"/>
</dbReference>